<evidence type="ECO:0000313" key="2">
    <source>
        <dbReference type="Proteomes" id="UP000315423"/>
    </source>
</evidence>
<proteinExistence type="predicted"/>
<dbReference type="EMBL" id="QYBA01000145">
    <property type="protein sequence ID" value="TKY91702.1"/>
    <property type="molecule type" value="Genomic_DNA"/>
</dbReference>
<evidence type="ECO:0000313" key="1">
    <source>
        <dbReference type="EMBL" id="TKY91702.1"/>
    </source>
</evidence>
<name>A0AC61SB01_9EURY</name>
<reference evidence="1" key="1">
    <citation type="submission" date="2018-09" db="EMBL/GenBank/DDBJ databases">
        <title>A genomic encyclopedia of anaerobic methanotrophic archaea.</title>
        <authorList>
            <person name="Skennerton C.T."/>
            <person name="Chadwick G.L."/>
            <person name="Laso-Perez R."/>
            <person name="Leu A.O."/>
            <person name="Speth D.R."/>
            <person name="Yu H."/>
            <person name="Morgan-Lang C."/>
            <person name="Hatzenpichler R."/>
            <person name="Goudeau D."/>
            <person name="Malmstrom R."/>
            <person name="Woyke T."/>
            <person name="Hallam S."/>
            <person name="Tyson G.W."/>
            <person name="Wegener G."/>
            <person name="Boetius A."/>
            <person name="Orphan V.J."/>
        </authorList>
    </citation>
    <scope>NUCLEOTIDE SEQUENCE</scope>
    <source>
        <strain evidence="1">CONS3730D10UFb2</strain>
    </source>
</reference>
<sequence>MKNWKRSFAIAGIVWSLINLGVLLLSGSLVNPGILIIVFLLGTGITLIFYFVFKKIGYTLFNNQVNITILWAHLLDASSTFIGVDFMDYHEKHVVPTLLIDLAGTASIMIPLKIIIFIPVIYILDTQFEKDDESEKLKDLVKLVIIILGLAPATRNTLSMVFGV</sequence>
<dbReference type="Proteomes" id="UP000315423">
    <property type="component" value="Unassembled WGS sequence"/>
</dbReference>
<comment type="caution">
    <text evidence="1">The sequence shown here is derived from an EMBL/GenBank/DDBJ whole genome shotgun (WGS) entry which is preliminary data.</text>
</comment>
<organism evidence="1 2">
    <name type="scientific">Candidatus Methanomarinus sp</name>
    <dbReference type="NCBI Taxonomy" id="3386244"/>
    <lineage>
        <taxon>Archaea</taxon>
        <taxon>Methanobacteriati</taxon>
        <taxon>Methanobacteriota</taxon>
        <taxon>Stenosarchaea group</taxon>
        <taxon>Methanomicrobia</taxon>
        <taxon>Methanosarcinales</taxon>
        <taxon>ANME-2 cluster</taxon>
        <taxon>Candidatus Methanocomedenaceae</taxon>
        <taxon>Candidatus Methanomarinus</taxon>
    </lineage>
</organism>
<protein>
    <submittedName>
        <fullName evidence="1">DUF63 family protein</fullName>
    </submittedName>
</protein>
<accession>A0AC61SB01</accession>
<gene>
    <name evidence="1" type="ORF">C5S46_04460</name>
</gene>